<dbReference type="RefSeq" id="WP_124941960.1">
    <property type="nucleotide sequence ID" value="NZ_CP033578.1"/>
</dbReference>
<evidence type="ECO:0000313" key="1">
    <source>
        <dbReference type="EMBL" id="AYV24416.1"/>
    </source>
</evidence>
<dbReference type="GeneID" id="64088567"/>
<organism evidence="1 2">
    <name type="scientific">Vibrio mediterranei</name>
    <dbReference type="NCBI Taxonomy" id="689"/>
    <lineage>
        <taxon>Bacteria</taxon>
        <taxon>Pseudomonadati</taxon>
        <taxon>Pseudomonadota</taxon>
        <taxon>Gammaproteobacteria</taxon>
        <taxon>Vibrionales</taxon>
        <taxon>Vibrionaceae</taxon>
        <taxon>Vibrio</taxon>
    </lineage>
</organism>
<proteinExistence type="predicted"/>
<protein>
    <submittedName>
        <fullName evidence="1">Uncharacterized protein</fullName>
    </submittedName>
</protein>
<accession>A0A3G4VHW0</accession>
<sequence length="165" mass="19185">MKKWILPVILGLLVAYDWSFSRDALDSEDFVASFDKQSPDENDVKYHLDTLTANKSQLDAALTYYYLAILVTEKDTEMKKDRIALAKQLDEKRQDVIDSYRFSEKNVATYDQVLKYVADSITSDEKRYNRWYQIQLAGQGDVNQRLVKVNDMHASYSHCQLGTYC</sequence>
<reference evidence="1 2" key="1">
    <citation type="submission" date="2018-11" db="EMBL/GenBank/DDBJ databases">
        <title>Complete Genome Sequence of Vbrio mediterranei 117-T6: a Potential Pathogen Bacteria Isolated from the Conchocelis of Pyropia.</title>
        <authorList>
            <person name="Liu Q."/>
        </authorList>
    </citation>
    <scope>NUCLEOTIDE SEQUENCE [LARGE SCALE GENOMIC DNA]</scope>
    <source>
        <strain evidence="1 2">117-T6</strain>
    </source>
</reference>
<gene>
    <name evidence="1" type="ORF">ECB94_24495</name>
</gene>
<evidence type="ECO:0000313" key="2">
    <source>
        <dbReference type="Proteomes" id="UP000279760"/>
    </source>
</evidence>
<name>A0A3G4VHW0_9VIBR</name>
<dbReference type="AlphaFoldDB" id="A0A3G4VHW0"/>
<dbReference type="EMBL" id="CP033578">
    <property type="protein sequence ID" value="AYV24416.1"/>
    <property type="molecule type" value="Genomic_DNA"/>
</dbReference>
<dbReference type="Proteomes" id="UP000279760">
    <property type="component" value="Chromosome 2"/>
</dbReference>